<gene>
    <name evidence="5" type="ORF">UREG_02680</name>
</gene>
<dbReference type="KEGG" id="ure:UREG_02680"/>
<dbReference type="PANTHER" id="PTHR23138">
    <property type="entry name" value="RAN BINDING PROTEIN"/>
    <property type="match status" value="1"/>
</dbReference>
<evidence type="ECO:0000256" key="1">
    <source>
        <dbReference type="ARBA" id="ARBA00004123"/>
    </source>
</evidence>
<evidence type="ECO:0000256" key="2">
    <source>
        <dbReference type="ARBA" id="ARBA00023242"/>
    </source>
</evidence>
<organism evidence="5 6">
    <name type="scientific">Uncinocarpus reesii (strain UAMH 1704)</name>
    <dbReference type="NCBI Taxonomy" id="336963"/>
    <lineage>
        <taxon>Eukaryota</taxon>
        <taxon>Fungi</taxon>
        <taxon>Dikarya</taxon>
        <taxon>Ascomycota</taxon>
        <taxon>Pezizomycotina</taxon>
        <taxon>Eurotiomycetes</taxon>
        <taxon>Eurotiomycetidae</taxon>
        <taxon>Onygenales</taxon>
        <taxon>Onygenaceae</taxon>
        <taxon>Uncinocarpus</taxon>
    </lineage>
</organism>
<name>C4JHA7_UNCRE</name>
<feature type="compositionally biased region" description="Basic and acidic residues" evidence="3">
    <location>
        <begin position="192"/>
        <end position="219"/>
    </location>
</feature>
<dbReference type="RefSeq" id="XP_002543164.1">
    <property type="nucleotide sequence ID" value="XM_002543118.1"/>
</dbReference>
<evidence type="ECO:0000313" key="5">
    <source>
        <dbReference type="EMBL" id="EEP77831.1"/>
    </source>
</evidence>
<dbReference type="Gene3D" id="2.30.29.30">
    <property type="entry name" value="Pleckstrin-homology domain (PH domain)/Phosphotyrosine-binding domain (PTB)"/>
    <property type="match status" value="1"/>
</dbReference>
<feature type="region of interest" description="Disordered" evidence="3">
    <location>
        <begin position="278"/>
        <end position="297"/>
    </location>
</feature>
<feature type="compositionally biased region" description="Basic and acidic residues" evidence="3">
    <location>
        <begin position="18"/>
        <end position="33"/>
    </location>
</feature>
<dbReference type="OrthoDB" id="185618at2759"/>
<evidence type="ECO:0000256" key="3">
    <source>
        <dbReference type="SAM" id="MobiDB-lite"/>
    </source>
</evidence>
<sequence length="522" mass="56285">MAEPETQGQNGQPNVGFPKDKKEQVEPPCRDAEELSEDGSGERPIRQKLKETSINSLSRQPSPEDKSPPAQEPASADNEERGRVRRKRSFDESKEEDNADAETEKKDENSQRRKRSRDSKVEEKQSLPEPKENRARTPSREVPRDETGQVLSPKKKRSRDQLDKDTQTHTETRGQPSDKADAEKPTLSTNNRTEEGEPEKKRHRDDSKERDALKNEKAHASKATKSSSKDEPPKSQPMTSSSAFASSGLAAFASSEKSPFGIIGGDTSVFKTLKPTEVSAGEKKEAASTSAASPSPFTGTGASPFGSLPGGFAASAFASFASAAPKPAGGLTSFASQTGGSNFGAGSKSKAFGSASDDEAENEQEAVDEARPAFEGLEEVKEDERFFKQDIETGEEGETTLYSCRGKLFQFDGKEWKERGIGTFKINAVESPADTEGGAGGKKTVQSARMIMRTDAVLRVVLNSPIFKGMKVGDVSGNEPAGKQINLVGIENGKTTPFLLRTASVTAAKDAYHSIQSILSEL</sequence>
<dbReference type="STRING" id="336963.C4JHA7"/>
<feature type="compositionally biased region" description="Acidic residues" evidence="3">
    <location>
        <begin position="356"/>
        <end position="367"/>
    </location>
</feature>
<dbReference type="InParanoid" id="C4JHA7"/>
<evidence type="ECO:0000313" key="6">
    <source>
        <dbReference type="Proteomes" id="UP000002058"/>
    </source>
</evidence>
<dbReference type="GeneID" id="8443127"/>
<dbReference type="FunCoup" id="C4JHA7">
    <property type="interactions" value="154"/>
</dbReference>
<feature type="compositionally biased region" description="Basic and acidic residues" evidence="3">
    <location>
        <begin position="102"/>
        <end position="111"/>
    </location>
</feature>
<feature type="region of interest" description="Disordered" evidence="3">
    <location>
        <begin position="347"/>
        <end position="368"/>
    </location>
</feature>
<proteinExistence type="predicted"/>
<dbReference type="SUPFAM" id="SSF50729">
    <property type="entry name" value="PH domain-like"/>
    <property type="match status" value="1"/>
</dbReference>
<dbReference type="HOGENOM" id="CLU_019573_0_0_1"/>
<dbReference type="SMART" id="SM00160">
    <property type="entry name" value="RanBD"/>
    <property type="match status" value="1"/>
</dbReference>
<feature type="compositionally biased region" description="Basic and acidic residues" evidence="3">
    <location>
        <begin position="118"/>
        <end position="147"/>
    </location>
</feature>
<keyword evidence="2" id="KW-0539">Nucleus</keyword>
<comment type="subcellular location">
    <subcellularLocation>
        <location evidence="1">Nucleus</location>
    </subcellularLocation>
</comment>
<accession>C4JHA7</accession>
<reference evidence="6" key="1">
    <citation type="journal article" date="2009" name="Genome Res.">
        <title>Comparative genomic analyses of the human fungal pathogens Coccidioides and their relatives.</title>
        <authorList>
            <person name="Sharpton T.J."/>
            <person name="Stajich J.E."/>
            <person name="Rounsley S.D."/>
            <person name="Gardner M.J."/>
            <person name="Wortman J.R."/>
            <person name="Jordar V.S."/>
            <person name="Maiti R."/>
            <person name="Kodira C.D."/>
            <person name="Neafsey D.E."/>
            <person name="Zeng Q."/>
            <person name="Hung C.-Y."/>
            <person name="McMahan C."/>
            <person name="Muszewska A."/>
            <person name="Grynberg M."/>
            <person name="Mandel M.A."/>
            <person name="Kellner E.M."/>
            <person name="Barker B.M."/>
            <person name="Galgiani J.N."/>
            <person name="Orbach M.J."/>
            <person name="Kirkland T.N."/>
            <person name="Cole G.T."/>
            <person name="Henn M.R."/>
            <person name="Birren B.W."/>
            <person name="Taylor J.W."/>
        </authorList>
    </citation>
    <scope>NUCLEOTIDE SEQUENCE [LARGE SCALE GENOMIC DNA]</scope>
    <source>
        <strain evidence="6">UAMH 1704</strain>
    </source>
</reference>
<feature type="compositionally biased region" description="Polar residues" evidence="3">
    <location>
        <begin position="52"/>
        <end position="61"/>
    </location>
</feature>
<feature type="compositionally biased region" description="Polar residues" evidence="3">
    <location>
        <begin position="1"/>
        <end position="13"/>
    </location>
</feature>
<dbReference type="Proteomes" id="UP000002058">
    <property type="component" value="Unassembled WGS sequence"/>
</dbReference>
<dbReference type="eggNOG" id="KOG0864">
    <property type="taxonomic scope" value="Eukaryota"/>
</dbReference>
<dbReference type="EMBL" id="CH476615">
    <property type="protein sequence ID" value="EEP77831.1"/>
    <property type="molecule type" value="Genomic_DNA"/>
</dbReference>
<feature type="domain" description="RanBD1" evidence="4">
    <location>
        <begin position="373"/>
        <end position="522"/>
    </location>
</feature>
<dbReference type="Pfam" id="PF00638">
    <property type="entry name" value="Ran_BP1"/>
    <property type="match status" value="1"/>
</dbReference>
<keyword evidence="6" id="KW-1185">Reference proteome</keyword>
<dbReference type="VEuPathDB" id="FungiDB:UREG_02680"/>
<dbReference type="InterPro" id="IPR000156">
    <property type="entry name" value="Ran_bind_dom"/>
</dbReference>
<feature type="compositionally biased region" description="Basic and acidic residues" evidence="3">
    <location>
        <begin position="159"/>
        <end position="184"/>
    </location>
</feature>
<feature type="region of interest" description="Disordered" evidence="3">
    <location>
        <begin position="1"/>
        <end position="245"/>
    </location>
</feature>
<dbReference type="InterPro" id="IPR045255">
    <property type="entry name" value="RanBP1-like"/>
</dbReference>
<feature type="compositionally biased region" description="Low complexity" evidence="3">
    <location>
        <begin position="287"/>
        <end position="297"/>
    </location>
</feature>
<dbReference type="OMA" id="LFKGMRC"/>
<feature type="compositionally biased region" description="Basic and acidic residues" evidence="3">
    <location>
        <begin position="40"/>
        <end position="51"/>
    </location>
</feature>
<dbReference type="PANTHER" id="PTHR23138:SF142">
    <property type="entry name" value="RAN-BINDING PROTEIN 3B-RELATED"/>
    <property type="match status" value="1"/>
</dbReference>
<evidence type="ECO:0000259" key="4">
    <source>
        <dbReference type="PROSITE" id="PS50196"/>
    </source>
</evidence>
<dbReference type="GO" id="GO:0005634">
    <property type="term" value="C:nucleus"/>
    <property type="evidence" value="ECO:0007669"/>
    <property type="project" value="UniProtKB-SubCell"/>
</dbReference>
<dbReference type="AlphaFoldDB" id="C4JHA7"/>
<dbReference type="InterPro" id="IPR011993">
    <property type="entry name" value="PH-like_dom_sf"/>
</dbReference>
<protein>
    <recommendedName>
        <fullName evidence="4">RanBD1 domain-containing protein</fullName>
    </recommendedName>
</protein>
<dbReference type="PROSITE" id="PS50196">
    <property type="entry name" value="RANBD1"/>
    <property type="match status" value="1"/>
</dbReference>